<reference evidence="4 5" key="1">
    <citation type="journal article" date="2019" name="Sci. Rep.">
        <title>Orb-weaving spider Araneus ventricosus genome elucidates the spidroin gene catalogue.</title>
        <authorList>
            <person name="Kono N."/>
            <person name="Nakamura H."/>
            <person name="Ohtoshi R."/>
            <person name="Moran D.A.P."/>
            <person name="Shinohara A."/>
            <person name="Yoshida Y."/>
            <person name="Fujiwara M."/>
            <person name="Mori M."/>
            <person name="Tomita M."/>
            <person name="Arakawa K."/>
        </authorList>
    </citation>
    <scope>NUCLEOTIDE SEQUENCE [LARGE SCALE GENOMIC DNA]</scope>
</reference>
<dbReference type="GO" id="GO:0005737">
    <property type="term" value="C:cytoplasm"/>
    <property type="evidence" value="ECO:0007669"/>
    <property type="project" value="UniProtKB-SubCell"/>
</dbReference>
<dbReference type="SUPFAM" id="SSF46579">
    <property type="entry name" value="Prefoldin"/>
    <property type="match status" value="1"/>
</dbReference>
<dbReference type="Gene3D" id="1.10.287.370">
    <property type="match status" value="1"/>
</dbReference>
<name>A0A4Y2SLK0_ARAVE</name>
<keyword evidence="3" id="KW-0143">Chaperone</keyword>
<organism evidence="4 5">
    <name type="scientific">Araneus ventricosus</name>
    <name type="common">Orbweaver spider</name>
    <name type="synonym">Epeira ventricosa</name>
    <dbReference type="NCBI Taxonomy" id="182803"/>
    <lineage>
        <taxon>Eukaryota</taxon>
        <taxon>Metazoa</taxon>
        <taxon>Ecdysozoa</taxon>
        <taxon>Arthropoda</taxon>
        <taxon>Chelicerata</taxon>
        <taxon>Arachnida</taxon>
        <taxon>Araneae</taxon>
        <taxon>Araneomorphae</taxon>
        <taxon>Entelegynae</taxon>
        <taxon>Araneoidea</taxon>
        <taxon>Araneidae</taxon>
        <taxon>Araneus</taxon>
    </lineage>
</organism>
<dbReference type="AlphaFoldDB" id="A0A4Y2SLK0"/>
<dbReference type="InterPro" id="IPR009053">
    <property type="entry name" value="Prefoldin"/>
</dbReference>
<dbReference type="PANTHER" id="PTHR21162">
    <property type="entry name" value="P53 AND DNA DAMAGE-REGULATED PROTEIN"/>
    <property type="match status" value="1"/>
</dbReference>
<evidence type="ECO:0000256" key="1">
    <source>
        <dbReference type="ARBA" id="ARBA00004496"/>
    </source>
</evidence>
<proteinExistence type="predicted"/>
<evidence type="ECO:0000256" key="3">
    <source>
        <dbReference type="ARBA" id="ARBA00023186"/>
    </source>
</evidence>
<comment type="caution">
    <text evidence="4">The sequence shown here is derived from an EMBL/GenBank/DDBJ whole genome shotgun (WGS) entry which is preliminary data.</text>
</comment>
<gene>
    <name evidence="4" type="primary">Pdrg1</name>
    <name evidence="4" type="ORF">AVEN_252625_1</name>
</gene>
<dbReference type="EMBL" id="BGPR01022083">
    <property type="protein sequence ID" value="GBN88025.1"/>
    <property type="molecule type" value="Genomic_DNA"/>
</dbReference>
<dbReference type="PANTHER" id="PTHR21162:SF0">
    <property type="entry name" value="P53 AND DNA DAMAGE-REGULATED PROTEIN 1"/>
    <property type="match status" value="1"/>
</dbReference>
<evidence type="ECO:0000313" key="4">
    <source>
        <dbReference type="EMBL" id="GBN88025.1"/>
    </source>
</evidence>
<keyword evidence="5" id="KW-1185">Reference proteome</keyword>
<dbReference type="Proteomes" id="UP000499080">
    <property type="component" value="Unassembled WGS sequence"/>
</dbReference>
<dbReference type="OrthoDB" id="20282at2759"/>
<sequence length="171" mass="19755">MMICSPACGLTYGLRILSHRYSSTMEHMKVIMDSKMPQDTQSCLNYLSKLEEVAQDILIDKEQIINYSRRSNSLREAKRALEADLKKDPPNSKTWMCFGNIFIKCPKTKALNIVEKDQTLIDEEINTLRNNLKPKVDNMRNLEGKPEHPFNLKPLSKDEVNAMKKILHNTM</sequence>
<accession>A0A4Y2SLK0</accession>
<comment type="subcellular location">
    <subcellularLocation>
        <location evidence="1">Cytoplasm</location>
    </subcellularLocation>
</comment>
<evidence type="ECO:0000256" key="2">
    <source>
        <dbReference type="ARBA" id="ARBA00022490"/>
    </source>
</evidence>
<evidence type="ECO:0000313" key="5">
    <source>
        <dbReference type="Proteomes" id="UP000499080"/>
    </source>
</evidence>
<keyword evidence="2" id="KW-0963">Cytoplasm</keyword>
<dbReference type="CDD" id="cd22860">
    <property type="entry name" value="PDRG1"/>
    <property type="match status" value="1"/>
</dbReference>
<dbReference type="InterPro" id="IPR030482">
    <property type="entry name" value="PDRG1"/>
</dbReference>
<protein>
    <submittedName>
        <fullName evidence="4">p53 and DNA damage-regulated protein 1</fullName>
    </submittedName>
</protein>